<dbReference type="AlphaFoldDB" id="A0A2I0IA62"/>
<feature type="region of interest" description="Disordered" evidence="1">
    <location>
        <begin position="56"/>
        <end position="82"/>
    </location>
</feature>
<reference evidence="2 3" key="1">
    <citation type="submission" date="2017-11" db="EMBL/GenBank/DDBJ databases">
        <title>De-novo sequencing of pomegranate (Punica granatum L.) genome.</title>
        <authorList>
            <person name="Akparov Z."/>
            <person name="Amiraslanov A."/>
            <person name="Hajiyeva S."/>
            <person name="Abbasov M."/>
            <person name="Kaur K."/>
            <person name="Hamwieh A."/>
            <person name="Solovyev V."/>
            <person name="Salamov A."/>
            <person name="Braich B."/>
            <person name="Kosarev P."/>
            <person name="Mahmoud A."/>
            <person name="Hajiyev E."/>
            <person name="Babayeva S."/>
            <person name="Izzatullayeva V."/>
            <person name="Mammadov A."/>
            <person name="Mammadov A."/>
            <person name="Sharifova S."/>
            <person name="Ojaghi J."/>
            <person name="Eynullazada K."/>
            <person name="Bayramov B."/>
            <person name="Abdulazimova A."/>
            <person name="Shahmuradov I."/>
        </authorList>
    </citation>
    <scope>NUCLEOTIDE SEQUENCE [LARGE SCALE GENOMIC DNA]</scope>
    <source>
        <strain evidence="3">cv. AG2017</strain>
        <tissue evidence="2">Leaf</tissue>
    </source>
</reference>
<evidence type="ECO:0000313" key="3">
    <source>
        <dbReference type="Proteomes" id="UP000233551"/>
    </source>
</evidence>
<protein>
    <submittedName>
        <fullName evidence="2">Uncharacterized protein</fullName>
    </submittedName>
</protein>
<proteinExistence type="predicted"/>
<accession>A0A2I0IA62</accession>
<evidence type="ECO:0000313" key="2">
    <source>
        <dbReference type="EMBL" id="PKI40888.1"/>
    </source>
</evidence>
<keyword evidence="3" id="KW-1185">Reference proteome</keyword>
<name>A0A2I0IA62_PUNGR</name>
<evidence type="ECO:0000256" key="1">
    <source>
        <dbReference type="SAM" id="MobiDB-lite"/>
    </source>
</evidence>
<gene>
    <name evidence="2" type="ORF">CRG98_038729</name>
</gene>
<sequence length="82" mass="7804">MAARRITSDGGTLAGWPASAFIAGALTPSRAWVGGTQGFGSTVGSYPKVEVDGAWASGDGTGGGTAPEYTKGTPTGVGGGGA</sequence>
<comment type="caution">
    <text evidence="2">The sequence shown here is derived from an EMBL/GenBank/DDBJ whole genome shotgun (WGS) entry which is preliminary data.</text>
</comment>
<dbReference type="Proteomes" id="UP000233551">
    <property type="component" value="Unassembled WGS sequence"/>
</dbReference>
<organism evidence="2 3">
    <name type="scientific">Punica granatum</name>
    <name type="common">Pomegranate</name>
    <dbReference type="NCBI Taxonomy" id="22663"/>
    <lineage>
        <taxon>Eukaryota</taxon>
        <taxon>Viridiplantae</taxon>
        <taxon>Streptophyta</taxon>
        <taxon>Embryophyta</taxon>
        <taxon>Tracheophyta</taxon>
        <taxon>Spermatophyta</taxon>
        <taxon>Magnoliopsida</taxon>
        <taxon>eudicotyledons</taxon>
        <taxon>Gunneridae</taxon>
        <taxon>Pentapetalae</taxon>
        <taxon>rosids</taxon>
        <taxon>malvids</taxon>
        <taxon>Myrtales</taxon>
        <taxon>Lythraceae</taxon>
        <taxon>Punica</taxon>
    </lineage>
</organism>
<dbReference type="EMBL" id="PGOL01003469">
    <property type="protein sequence ID" value="PKI40888.1"/>
    <property type="molecule type" value="Genomic_DNA"/>
</dbReference>